<dbReference type="Pfam" id="PF02223">
    <property type="entry name" value="Thymidylate_kin"/>
    <property type="match status" value="1"/>
</dbReference>
<keyword evidence="6 10" id="KW-0547">Nucleotide-binding</keyword>
<dbReference type="InterPro" id="IPR039430">
    <property type="entry name" value="Thymidylate_kin-like_dom"/>
</dbReference>
<dbReference type="HAMAP" id="MF_00165">
    <property type="entry name" value="Thymidylate_kinase"/>
    <property type="match status" value="1"/>
</dbReference>
<comment type="similarity">
    <text evidence="1 10">Belongs to the thymidylate kinase family.</text>
</comment>
<dbReference type="GO" id="GO:0005524">
    <property type="term" value="F:ATP binding"/>
    <property type="evidence" value="ECO:0007669"/>
    <property type="project" value="UniProtKB-UniRule"/>
</dbReference>
<evidence type="ECO:0000256" key="5">
    <source>
        <dbReference type="ARBA" id="ARBA00022727"/>
    </source>
</evidence>
<reference evidence="12" key="1">
    <citation type="submission" date="2021-11" db="EMBL/GenBank/DDBJ databases">
        <title>Streptomyces corallinus and Kineosporia corallina sp. nov., two new coral-derived marine actinobacteria.</title>
        <authorList>
            <person name="Buangrab K."/>
            <person name="Sutthacheep M."/>
            <person name="Yeemin T."/>
            <person name="Harunari E."/>
            <person name="Igarashi Y."/>
            <person name="Sripreechasak P."/>
            <person name="Kanchanasin P."/>
            <person name="Tanasupawat S."/>
            <person name="Phongsopitanun W."/>
        </authorList>
    </citation>
    <scope>NUCLEOTIDE SEQUENCE</scope>
    <source>
        <strain evidence="12">JCM 31032</strain>
    </source>
</reference>
<evidence type="ECO:0000313" key="12">
    <source>
        <dbReference type="EMBL" id="MCD5317141.1"/>
    </source>
</evidence>
<dbReference type="GO" id="GO:0004798">
    <property type="term" value="F:dTMP kinase activity"/>
    <property type="evidence" value="ECO:0007669"/>
    <property type="project" value="UniProtKB-UniRule"/>
</dbReference>
<dbReference type="EMBL" id="JAJOMB010000044">
    <property type="protein sequence ID" value="MCD5317141.1"/>
    <property type="molecule type" value="Genomic_DNA"/>
</dbReference>
<dbReference type="Proteomes" id="UP001138997">
    <property type="component" value="Unassembled WGS sequence"/>
</dbReference>
<dbReference type="NCBIfam" id="TIGR00041">
    <property type="entry name" value="DTMP_kinase"/>
    <property type="match status" value="1"/>
</dbReference>
<feature type="domain" description="Thymidylate kinase-like" evidence="11">
    <location>
        <begin position="23"/>
        <end position="195"/>
    </location>
</feature>
<evidence type="ECO:0000256" key="7">
    <source>
        <dbReference type="ARBA" id="ARBA00022777"/>
    </source>
</evidence>
<dbReference type="PANTHER" id="PTHR10344:SF4">
    <property type="entry name" value="UMP-CMP KINASE 2, MITOCHONDRIAL"/>
    <property type="match status" value="1"/>
</dbReference>
<dbReference type="CDD" id="cd01672">
    <property type="entry name" value="TMPK"/>
    <property type="match status" value="1"/>
</dbReference>
<dbReference type="EC" id="2.7.4.9" evidence="2 10"/>
<dbReference type="Gene3D" id="3.40.50.300">
    <property type="entry name" value="P-loop containing nucleotide triphosphate hydrolases"/>
    <property type="match status" value="1"/>
</dbReference>
<keyword evidence="8 10" id="KW-0067">ATP-binding</keyword>
<dbReference type="GO" id="GO:0006227">
    <property type="term" value="P:dUDP biosynthetic process"/>
    <property type="evidence" value="ECO:0007669"/>
    <property type="project" value="TreeGrafter"/>
</dbReference>
<dbReference type="AlphaFoldDB" id="A0A9X1SYH5"/>
<evidence type="ECO:0000256" key="1">
    <source>
        <dbReference type="ARBA" id="ARBA00009776"/>
    </source>
</evidence>
<name>A0A9X1SYH5_9ACTN</name>
<sequence length="221" mass="24803">MDEGTPMIIELRPHGMPGLLVAIEGPDGSGKTTLEEVVESALRRRGLSSVLTQQPTRWWRDDPKVAETRRNPDEGLSPMALALFSLADRFEHQVRVVEPALLAGRPVLTNRYVFSLLTHFMVEGDLDLDALRPVLAHLLRPDLLIVLDAPTHVLLERVIERDGSDPRRWDQQRAYVERSREAYVSLASRNGGHVLRTDRPGAARDALTLVEELLLDRRGSS</sequence>
<dbReference type="GO" id="GO:0006233">
    <property type="term" value="P:dTDP biosynthetic process"/>
    <property type="evidence" value="ECO:0007669"/>
    <property type="project" value="InterPro"/>
</dbReference>
<comment type="catalytic activity">
    <reaction evidence="9 10">
        <text>dTMP + ATP = dTDP + ADP</text>
        <dbReference type="Rhea" id="RHEA:13517"/>
        <dbReference type="ChEBI" id="CHEBI:30616"/>
        <dbReference type="ChEBI" id="CHEBI:58369"/>
        <dbReference type="ChEBI" id="CHEBI:63528"/>
        <dbReference type="ChEBI" id="CHEBI:456216"/>
        <dbReference type="EC" id="2.7.4.9"/>
    </reaction>
</comment>
<feature type="binding site" evidence="10">
    <location>
        <begin position="25"/>
        <end position="32"/>
    </location>
    <ligand>
        <name>ATP</name>
        <dbReference type="ChEBI" id="CHEBI:30616"/>
    </ligand>
</feature>
<dbReference type="InterPro" id="IPR027417">
    <property type="entry name" value="P-loop_NTPase"/>
</dbReference>
<dbReference type="InterPro" id="IPR018094">
    <property type="entry name" value="Thymidylate_kinase"/>
</dbReference>
<gene>
    <name evidence="10 12" type="primary">tmk</name>
    <name evidence="12" type="ORF">LR394_40230</name>
</gene>
<dbReference type="SUPFAM" id="SSF52540">
    <property type="entry name" value="P-loop containing nucleoside triphosphate hydrolases"/>
    <property type="match status" value="1"/>
</dbReference>
<organism evidence="12 13">
    <name type="scientific">Kineosporia babensis</name>
    <dbReference type="NCBI Taxonomy" id="499548"/>
    <lineage>
        <taxon>Bacteria</taxon>
        <taxon>Bacillati</taxon>
        <taxon>Actinomycetota</taxon>
        <taxon>Actinomycetes</taxon>
        <taxon>Kineosporiales</taxon>
        <taxon>Kineosporiaceae</taxon>
        <taxon>Kineosporia</taxon>
    </lineage>
</organism>
<evidence type="ECO:0000313" key="13">
    <source>
        <dbReference type="Proteomes" id="UP001138997"/>
    </source>
</evidence>
<accession>A0A9X1SYH5</accession>
<keyword evidence="13" id="KW-1185">Reference proteome</keyword>
<keyword evidence="5 10" id="KW-0545">Nucleotide biosynthesis</keyword>
<evidence type="ECO:0000256" key="10">
    <source>
        <dbReference type="HAMAP-Rule" id="MF_00165"/>
    </source>
</evidence>
<keyword evidence="7 10" id="KW-0418">Kinase</keyword>
<keyword evidence="4 10" id="KW-0808">Transferase</keyword>
<comment type="caution">
    <text evidence="12">The sequence shown here is derived from an EMBL/GenBank/DDBJ whole genome shotgun (WGS) entry which is preliminary data.</text>
</comment>
<evidence type="ECO:0000256" key="2">
    <source>
        <dbReference type="ARBA" id="ARBA00012980"/>
    </source>
</evidence>
<dbReference type="GO" id="GO:0006235">
    <property type="term" value="P:dTTP biosynthetic process"/>
    <property type="evidence" value="ECO:0007669"/>
    <property type="project" value="UniProtKB-UniRule"/>
</dbReference>
<evidence type="ECO:0000256" key="4">
    <source>
        <dbReference type="ARBA" id="ARBA00022679"/>
    </source>
</evidence>
<evidence type="ECO:0000256" key="9">
    <source>
        <dbReference type="ARBA" id="ARBA00048743"/>
    </source>
</evidence>
<evidence type="ECO:0000256" key="3">
    <source>
        <dbReference type="ARBA" id="ARBA00017144"/>
    </source>
</evidence>
<evidence type="ECO:0000256" key="8">
    <source>
        <dbReference type="ARBA" id="ARBA00022840"/>
    </source>
</evidence>
<dbReference type="RefSeq" id="WP_231449993.1">
    <property type="nucleotide sequence ID" value="NZ_JAJOMB010000044.1"/>
</dbReference>
<dbReference type="GO" id="GO:0005737">
    <property type="term" value="C:cytoplasm"/>
    <property type="evidence" value="ECO:0007669"/>
    <property type="project" value="TreeGrafter"/>
</dbReference>
<dbReference type="PANTHER" id="PTHR10344">
    <property type="entry name" value="THYMIDYLATE KINASE"/>
    <property type="match status" value="1"/>
</dbReference>
<protein>
    <recommendedName>
        <fullName evidence="3 10">Thymidylate kinase</fullName>
        <ecNumber evidence="2 10">2.7.4.9</ecNumber>
    </recommendedName>
    <alternativeName>
        <fullName evidence="10">dTMP kinase</fullName>
    </alternativeName>
</protein>
<proteinExistence type="inferred from homology"/>
<evidence type="ECO:0000259" key="11">
    <source>
        <dbReference type="Pfam" id="PF02223"/>
    </source>
</evidence>
<evidence type="ECO:0000256" key="6">
    <source>
        <dbReference type="ARBA" id="ARBA00022741"/>
    </source>
</evidence>
<comment type="function">
    <text evidence="10">Phosphorylation of dTMP to form dTDP in both de novo and salvage pathways of dTTP synthesis.</text>
</comment>